<keyword evidence="6" id="KW-1185">Reference proteome</keyword>
<dbReference type="AlphaFoldDB" id="A0A1G8LTI8"/>
<dbReference type="Pfam" id="PF13385">
    <property type="entry name" value="Laminin_G_3"/>
    <property type="match status" value="1"/>
</dbReference>
<evidence type="ECO:0000256" key="3">
    <source>
        <dbReference type="SAM" id="MobiDB-lite"/>
    </source>
</evidence>
<dbReference type="InterPro" id="IPR029476">
    <property type="entry name" value="DNase_NucA_NucB"/>
</dbReference>
<dbReference type="OrthoDB" id="2751008at2"/>
<proteinExistence type="predicted"/>
<evidence type="ECO:0000313" key="5">
    <source>
        <dbReference type="EMBL" id="SDI59032.1"/>
    </source>
</evidence>
<dbReference type="InterPro" id="IPR006558">
    <property type="entry name" value="LamG-like"/>
</dbReference>
<feature type="compositionally biased region" description="Polar residues" evidence="3">
    <location>
        <begin position="790"/>
        <end position="799"/>
    </location>
</feature>
<dbReference type="Proteomes" id="UP000198923">
    <property type="component" value="Unassembled WGS sequence"/>
</dbReference>
<dbReference type="InterPro" id="IPR013320">
    <property type="entry name" value="ConA-like_dom_sf"/>
</dbReference>
<feature type="domain" description="LamG-like jellyroll fold" evidence="4">
    <location>
        <begin position="320"/>
        <end position="450"/>
    </location>
</feature>
<sequence length="959" mass="103026">DAPAGQGTGQIWAGSADDVASGTQADLTLPAGELSDGWKVRWRVRAVNAATTIGSPWSHWQPLTVDLPDPVSEPAVGPLQVSPSQQVDGATVTSSLTPSLLTQVSDPVGGVLRAEAELEHDPAGQGTGQIWTGSVDNVAVGGQADLTVPADTLADGWKVRWRARAVSATAASAWSDWQSFTVSLPKPTATGLTITPSKVVDGLTVTTTLTPTLQATLTHPTGHALRAEAEIEHDPAAPAGQGSGQIWTGSADNVSSGTQTSIAVPAGTLTGGWKVRWRLRAVSDQAASSWSDWQQVTVGVTQPGEEPLAQTVGPVFLSDQSFTTAAWLRWSNKDGDYIVLEQKGTHQVPFRLGNTADHGLVFTFTSADATSATVEGVLSGVEPPVDEWFHLAGVYDAASRTVTLYLNGAQAGTTQLSFSAWNAQAPLQIGAAMAGSIDEVQIYQRPFSAAEVASVIASATASAPVAAAAPQKTASTQAAAGTGDFDYNRINLQTCQVSGSETGHGEYDARIRELPYNSCWSSYLQVNDYVEDESTGRLVKAGCGSLLKNPVLKWACKQVAEPFDEDLALRFRATVVIHSYLGNATGTGVVDGAGTGIKPTDMKMFIQLDDFALIGEGGRVVKPGNQLSAMPITTRLYIPDPPFTDEGCTTGDGEKKKDISAWQSSSYDVFNIRTTIDNPGVVTCAFHPEVVLYADSGSEWLRLPLFSQKVIDVKGEWVGVAREGKDVPMGWKRWMPHFRCDSLAFGANDPQVEDRVGGCINTRSKRVFVMSTKSGTEFPEVAQHIKDALNPSTNKSTNPPKREGDPEVPNPPSRDVLGTEQPKRIPGNWAAPIGSDAGEPLHRTTSDERNQQNRLVFSRRAFISDLGKPTQKEWPDNPGSNYCKYYQWEKYIAPGVRWKDLNCDEYPFAATLEGAASAEWDFSIRALNAKQNRDQGNALKRFFAEFRVGDENSFWVMIE</sequence>
<keyword evidence="2" id="KW-1015">Disulfide bond</keyword>
<dbReference type="Gene3D" id="2.60.120.200">
    <property type="match status" value="1"/>
</dbReference>
<feature type="compositionally biased region" description="Polar residues" evidence="3">
    <location>
        <begin position="244"/>
        <end position="258"/>
    </location>
</feature>
<dbReference type="STRING" id="504805.SAMN05421505_1801"/>
<organism evidence="5 6">
    <name type="scientific">Sinosporangium album</name>
    <dbReference type="NCBI Taxonomy" id="504805"/>
    <lineage>
        <taxon>Bacteria</taxon>
        <taxon>Bacillati</taxon>
        <taxon>Actinomycetota</taxon>
        <taxon>Actinomycetes</taxon>
        <taxon>Streptosporangiales</taxon>
        <taxon>Streptosporangiaceae</taxon>
        <taxon>Sinosporangium</taxon>
    </lineage>
</organism>
<name>A0A1G8LTI8_9ACTN</name>
<accession>A0A1G8LTI8</accession>
<dbReference type="SUPFAM" id="SSF49899">
    <property type="entry name" value="Concanavalin A-like lectins/glucanases"/>
    <property type="match status" value="1"/>
</dbReference>
<dbReference type="SMART" id="SM00560">
    <property type="entry name" value="LamGL"/>
    <property type="match status" value="1"/>
</dbReference>
<feature type="region of interest" description="Disordered" evidence="3">
    <location>
        <begin position="786"/>
        <end position="853"/>
    </location>
</feature>
<reference evidence="5 6" key="1">
    <citation type="submission" date="2016-10" db="EMBL/GenBank/DDBJ databases">
        <authorList>
            <person name="de Groot N.N."/>
        </authorList>
    </citation>
    <scope>NUCLEOTIDE SEQUENCE [LARGE SCALE GENOMIC DNA]</scope>
    <source>
        <strain evidence="5 6">CPCC 201354</strain>
    </source>
</reference>
<dbReference type="Pfam" id="PF14040">
    <property type="entry name" value="DNase_NucA_NucB"/>
    <property type="match status" value="1"/>
</dbReference>
<evidence type="ECO:0000259" key="4">
    <source>
        <dbReference type="SMART" id="SM00560"/>
    </source>
</evidence>
<protein>
    <submittedName>
        <fullName evidence="5">Deoxyribonuclease NucA/NucB</fullName>
    </submittedName>
</protein>
<evidence type="ECO:0000313" key="6">
    <source>
        <dbReference type="Proteomes" id="UP000198923"/>
    </source>
</evidence>
<keyword evidence="1" id="KW-0732">Signal</keyword>
<gene>
    <name evidence="5" type="ORF">SAMN05421505_1801</name>
</gene>
<evidence type="ECO:0000256" key="1">
    <source>
        <dbReference type="ARBA" id="ARBA00022729"/>
    </source>
</evidence>
<feature type="compositionally biased region" description="Basic and acidic residues" evidence="3">
    <location>
        <begin position="839"/>
        <end position="851"/>
    </location>
</feature>
<dbReference type="RefSeq" id="WP_143020558.1">
    <property type="nucleotide sequence ID" value="NZ_FNCN01000080.1"/>
</dbReference>
<evidence type="ECO:0000256" key="2">
    <source>
        <dbReference type="ARBA" id="ARBA00023157"/>
    </source>
</evidence>
<feature type="region of interest" description="Disordered" evidence="3">
    <location>
        <begin position="235"/>
        <end position="258"/>
    </location>
</feature>
<feature type="non-terminal residue" evidence="5">
    <location>
        <position position="1"/>
    </location>
</feature>
<dbReference type="EMBL" id="FNCN01000080">
    <property type="protein sequence ID" value="SDI59032.1"/>
    <property type="molecule type" value="Genomic_DNA"/>
</dbReference>